<dbReference type="InterPro" id="IPR052028">
    <property type="entry name" value="HipA_Ser/Thr_kinase"/>
</dbReference>
<dbReference type="Gene3D" id="1.10.1070.20">
    <property type="match status" value="1"/>
</dbReference>
<dbReference type="Proteomes" id="UP000032360">
    <property type="component" value="Unassembled WGS sequence"/>
</dbReference>
<sequence length="113" mass="12715">MVSDRYDRYVDGGIIKRIHQEDLCQASGGIPTKKYQNEGGQSPQDIAKLLRRALRPTAAEEAIWHFVEALIWNWFIGGTDAHAKNYSIMIRGQETRFAPLNDVASGLPYSGHE</sequence>
<comment type="caution">
    <text evidence="5">The sequence shown here is derived from an EMBL/GenBank/DDBJ whole genome shotgun (WGS) entry which is preliminary data.</text>
</comment>
<gene>
    <name evidence="5" type="primary">hipA4</name>
    <name evidence="5" type="ORF">AXFE_27680</name>
</gene>
<dbReference type="GO" id="GO:0005829">
    <property type="term" value="C:cytosol"/>
    <property type="evidence" value="ECO:0007669"/>
    <property type="project" value="TreeGrafter"/>
</dbReference>
<dbReference type="InterPro" id="IPR012893">
    <property type="entry name" value="HipA-like_C"/>
</dbReference>
<dbReference type="STRING" id="1280514.AXFE_27680"/>
<keyword evidence="2 5" id="KW-0808">Transferase</keyword>
<name>A0A0D8HEP5_9ACTN</name>
<keyword evidence="3 5" id="KW-0418">Kinase</keyword>
<proteinExistence type="inferred from homology"/>
<organism evidence="5 6">
    <name type="scientific">Acidithrix ferrooxidans</name>
    <dbReference type="NCBI Taxonomy" id="1280514"/>
    <lineage>
        <taxon>Bacteria</taxon>
        <taxon>Bacillati</taxon>
        <taxon>Actinomycetota</taxon>
        <taxon>Acidimicrobiia</taxon>
        <taxon>Acidimicrobiales</taxon>
        <taxon>Acidimicrobiaceae</taxon>
        <taxon>Acidithrix</taxon>
    </lineage>
</organism>
<dbReference type="GO" id="GO:0004674">
    <property type="term" value="F:protein serine/threonine kinase activity"/>
    <property type="evidence" value="ECO:0007669"/>
    <property type="project" value="UniProtKB-EC"/>
</dbReference>
<evidence type="ECO:0000313" key="5">
    <source>
        <dbReference type="EMBL" id="KJF16388.1"/>
    </source>
</evidence>
<reference evidence="5 6" key="1">
    <citation type="submission" date="2015-01" db="EMBL/GenBank/DDBJ databases">
        <title>Draft genome of the acidophilic iron oxidizer Acidithrix ferrooxidans strain Py-F3.</title>
        <authorList>
            <person name="Poehlein A."/>
            <person name="Eisen S."/>
            <person name="Schloemann M."/>
            <person name="Johnson B.D."/>
            <person name="Daniel R."/>
            <person name="Muehling M."/>
        </authorList>
    </citation>
    <scope>NUCLEOTIDE SEQUENCE [LARGE SCALE GENOMIC DNA]</scope>
    <source>
        <strain evidence="5 6">Py-F3</strain>
    </source>
</reference>
<feature type="domain" description="HipA-like C-terminal" evidence="4">
    <location>
        <begin position="2"/>
        <end position="110"/>
    </location>
</feature>
<evidence type="ECO:0000256" key="1">
    <source>
        <dbReference type="ARBA" id="ARBA00010164"/>
    </source>
</evidence>
<evidence type="ECO:0000259" key="4">
    <source>
        <dbReference type="Pfam" id="PF07804"/>
    </source>
</evidence>
<dbReference type="PANTHER" id="PTHR37419:SF1">
    <property type="entry name" value="SERINE_THREONINE-PROTEIN KINASE TOXIN HIPA"/>
    <property type="match status" value="1"/>
</dbReference>
<evidence type="ECO:0000313" key="6">
    <source>
        <dbReference type="Proteomes" id="UP000032360"/>
    </source>
</evidence>
<evidence type="ECO:0000256" key="2">
    <source>
        <dbReference type="ARBA" id="ARBA00022679"/>
    </source>
</evidence>
<dbReference type="PATRIC" id="fig|1280514.3.peg.3636"/>
<dbReference type="AlphaFoldDB" id="A0A0D8HEP5"/>
<comment type="similarity">
    <text evidence="1">Belongs to the HipA Ser/Thr kinase family.</text>
</comment>
<dbReference type="EC" id="2.7.11.1" evidence="5"/>
<dbReference type="EMBL" id="JXYS01000085">
    <property type="protein sequence ID" value="KJF16388.1"/>
    <property type="molecule type" value="Genomic_DNA"/>
</dbReference>
<protein>
    <submittedName>
        <fullName evidence="5">Serine/threonine-protein kinase HipA</fullName>
        <ecNumber evidence="5">2.7.11.1</ecNumber>
    </submittedName>
</protein>
<evidence type="ECO:0000256" key="3">
    <source>
        <dbReference type="ARBA" id="ARBA00022777"/>
    </source>
</evidence>
<accession>A0A0D8HEP5</accession>
<keyword evidence="6" id="KW-1185">Reference proteome</keyword>
<dbReference type="Pfam" id="PF07804">
    <property type="entry name" value="HipA_C"/>
    <property type="match status" value="1"/>
</dbReference>
<dbReference type="PANTHER" id="PTHR37419">
    <property type="entry name" value="SERINE/THREONINE-PROTEIN KINASE TOXIN HIPA"/>
    <property type="match status" value="1"/>
</dbReference>